<sequence>MKYPLILLILSLTACSSTSQIDLKACDISINFDISKRVKDRNILDLEALKLLVNQHYNKEPKSDNPLNIELKKAYLGRNHLIISANAVIQVTNKGEKAYFRSNEVDTNIISSKSEWQYALEVAVFESIDKAILKYSTCKKRT</sequence>
<protein>
    <recommendedName>
        <fullName evidence="3">Lipoprotein</fullName>
    </recommendedName>
</protein>
<dbReference type="PROSITE" id="PS51257">
    <property type="entry name" value="PROKAR_LIPOPROTEIN"/>
    <property type="match status" value="1"/>
</dbReference>
<dbReference type="Proteomes" id="UP000315947">
    <property type="component" value="Chromosome"/>
</dbReference>
<evidence type="ECO:0008006" key="3">
    <source>
        <dbReference type="Google" id="ProtNLM"/>
    </source>
</evidence>
<name>A0ABX5X533_9GAMM</name>
<reference evidence="1 2" key="1">
    <citation type="submission" date="2019-07" db="EMBL/GenBank/DDBJ databases">
        <title>Shewanella sp. YLB-06 whole genomic sequence.</title>
        <authorList>
            <person name="Yu L."/>
        </authorList>
    </citation>
    <scope>NUCLEOTIDE SEQUENCE [LARGE SCALE GENOMIC DNA]</scope>
    <source>
        <strain evidence="1 2">YLB-06</strain>
    </source>
</reference>
<dbReference type="RefSeq" id="WP_144048747.1">
    <property type="nucleotide sequence ID" value="NZ_CP041614.1"/>
</dbReference>
<evidence type="ECO:0000313" key="1">
    <source>
        <dbReference type="EMBL" id="QDO86464.1"/>
    </source>
</evidence>
<evidence type="ECO:0000313" key="2">
    <source>
        <dbReference type="Proteomes" id="UP000315947"/>
    </source>
</evidence>
<keyword evidence="2" id="KW-1185">Reference proteome</keyword>
<accession>A0ABX5X533</accession>
<gene>
    <name evidence="1" type="ORF">FM037_28300</name>
</gene>
<proteinExistence type="predicted"/>
<organism evidence="1 2">
    <name type="scientific">Shewanella psychropiezotolerans</name>
    <dbReference type="NCBI Taxonomy" id="2593655"/>
    <lineage>
        <taxon>Bacteria</taxon>
        <taxon>Pseudomonadati</taxon>
        <taxon>Pseudomonadota</taxon>
        <taxon>Gammaproteobacteria</taxon>
        <taxon>Alteromonadales</taxon>
        <taxon>Shewanellaceae</taxon>
        <taxon>Shewanella</taxon>
    </lineage>
</organism>
<dbReference type="EMBL" id="CP041614">
    <property type="protein sequence ID" value="QDO86464.1"/>
    <property type="molecule type" value="Genomic_DNA"/>
</dbReference>